<keyword evidence="3" id="KW-0418">Kinase</keyword>
<keyword evidence="2" id="KW-0808">Transferase</keyword>
<comment type="caution">
    <text evidence="5">The sequence shown here is derived from an EMBL/GenBank/DDBJ whole genome shotgun (WGS) entry which is preliminary data.</text>
</comment>
<evidence type="ECO:0000313" key="6">
    <source>
        <dbReference type="Proteomes" id="UP001150942"/>
    </source>
</evidence>
<reference evidence="5" key="2">
    <citation type="journal article" date="2023" name="IMA Fungus">
        <title>Comparative genomic study of the Penicillium genus elucidates a diverse pangenome and 15 lateral gene transfer events.</title>
        <authorList>
            <person name="Petersen C."/>
            <person name="Sorensen T."/>
            <person name="Nielsen M.R."/>
            <person name="Sondergaard T.E."/>
            <person name="Sorensen J.L."/>
            <person name="Fitzpatrick D.A."/>
            <person name="Frisvad J.C."/>
            <person name="Nielsen K.L."/>
        </authorList>
    </citation>
    <scope>NUCLEOTIDE SEQUENCE</scope>
    <source>
        <strain evidence="5">IBT 20477</strain>
    </source>
</reference>
<protein>
    <recommendedName>
        <fullName evidence="4">Guanylate kinase-like domain-containing protein</fullName>
    </recommendedName>
</protein>
<accession>A0A9W9MXL5</accession>
<keyword evidence="6" id="KW-1185">Reference proteome</keyword>
<evidence type="ECO:0000256" key="1">
    <source>
        <dbReference type="ARBA" id="ARBA00005790"/>
    </source>
</evidence>
<dbReference type="InterPro" id="IPR008145">
    <property type="entry name" value="GK/Ca_channel_bsu"/>
</dbReference>
<dbReference type="GO" id="GO:0005829">
    <property type="term" value="C:cytosol"/>
    <property type="evidence" value="ECO:0007669"/>
    <property type="project" value="TreeGrafter"/>
</dbReference>
<dbReference type="EMBL" id="JAPQKQ010000002">
    <property type="protein sequence ID" value="KAJ5209414.1"/>
    <property type="molecule type" value="Genomic_DNA"/>
</dbReference>
<dbReference type="SMART" id="SM00072">
    <property type="entry name" value="GuKc"/>
    <property type="match status" value="1"/>
</dbReference>
<dbReference type="InterPro" id="IPR008144">
    <property type="entry name" value="Guanylate_kin-like_dom"/>
</dbReference>
<sequence>MDMGNCLGHFGIYQRIVPCIESTTTHPKILVSIIRTRTPLVLTTWLPIRHHPSNFTPPFILTPGAAPQDRRPRVISGPSGAGKGTLIQKLIDAHPNTFELTVSHTTQQPRPGEIDDIQGSQIQRRLLEDAIYTDDFYGTSKAALEEIFERQLIPTLDIEMNGVKQVEINPEFDARYVFIKPRDLGVLEQRLRGRGTESDEKIQARLERARRELEFGETVGAFDTAIVNNLEKAYVELERFVFGLE</sequence>
<dbReference type="CDD" id="cd00071">
    <property type="entry name" value="GMPK"/>
    <property type="match status" value="1"/>
</dbReference>
<name>A0A9W9MXL5_9EURO</name>
<dbReference type="OrthoDB" id="6334211at2759"/>
<dbReference type="AlphaFoldDB" id="A0A9W9MXL5"/>
<evidence type="ECO:0000256" key="3">
    <source>
        <dbReference type="ARBA" id="ARBA00022777"/>
    </source>
</evidence>
<dbReference type="GO" id="GO:0004385">
    <property type="term" value="F:GMP kinase activity"/>
    <property type="evidence" value="ECO:0007669"/>
    <property type="project" value="TreeGrafter"/>
</dbReference>
<gene>
    <name evidence="5" type="ORF">N7449_003793</name>
</gene>
<organism evidence="5 6">
    <name type="scientific">Penicillium cf. viridicatum</name>
    <dbReference type="NCBI Taxonomy" id="2972119"/>
    <lineage>
        <taxon>Eukaryota</taxon>
        <taxon>Fungi</taxon>
        <taxon>Dikarya</taxon>
        <taxon>Ascomycota</taxon>
        <taxon>Pezizomycotina</taxon>
        <taxon>Eurotiomycetes</taxon>
        <taxon>Eurotiomycetidae</taxon>
        <taxon>Eurotiales</taxon>
        <taxon>Aspergillaceae</taxon>
        <taxon>Penicillium</taxon>
    </lineage>
</organism>
<proteinExistence type="inferred from homology"/>
<evidence type="ECO:0000256" key="2">
    <source>
        <dbReference type="ARBA" id="ARBA00022679"/>
    </source>
</evidence>
<dbReference type="PANTHER" id="PTHR23117">
    <property type="entry name" value="GUANYLATE KINASE-RELATED"/>
    <property type="match status" value="1"/>
</dbReference>
<dbReference type="Pfam" id="PF00625">
    <property type="entry name" value="Guanylate_kin"/>
    <property type="match status" value="1"/>
</dbReference>
<feature type="domain" description="Guanylate kinase-like" evidence="4">
    <location>
        <begin position="70"/>
        <end position="245"/>
    </location>
</feature>
<reference evidence="5" key="1">
    <citation type="submission" date="2022-11" db="EMBL/GenBank/DDBJ databases">
        <authorList>
            <person name="Petersen C."/>
        </authorList>
    </citation>
    <scope>NUCLEOTIDE SEQUENCE</scope>
    <source>
        <strain evidence="5">IBT 20477</strain>
    </source>
</reference>
<evidence type="ECO:0000259" key="4">
    <source>
        <dbReference type="PROSITE" id="PS50052"/>
    </source>
</evidence>
<dbReference type="PANTHER" id="PTHR23117:SF13">
    <property type="entry name" value="GUANYLATE KINASE"/>
    <property type="match status" value="1"/>
</dbReference>
<dbReference type="PROSITE" id="PS50052">
    <property type="entry name" value="GUANYLATE_KINASE_2"/>
    <property type="match status" value="1"/>
</dbReference>
<dbReference type="InterPro" id="IPR027417">
    <property type="entry name" value="P-loop_NTPase"/>
</dbReference>
<comment type="similarity">
    <text evidence="1">Belongs to the guanylate kinase family.</text>
</comment>
<dbReference type="SUPFAM" id="SSF52540">
    <property type="entry name" value="P-loop containing nucleoside triphosphate hydrolases"/>
    <property type="match status" value="1"/>
</dbReference>
<dbReference type="Gene3D" id="3.40.50.300">
    <property type="entry name" value="P-loop containing nucleotide triphosphate hydrolases"/>
    <property type="match status" value="1"/>
</dbReference>
<dbReference type="Proteomes" id="UP001150942">
    <property type="component" value="Unassembled WGS sequence"/>
</dbReference>
<evidence type="ECO:0000313" key="5">
    <source>
        <dbReference type="EMBL" id="KAJ5209414.1"/>
    </source>
</evidence>